<dbReference type="AlphaFoldDB" id="A0A518CZM0"/>
<evidence type="ECO:0000313" key="1">
    <source>
        <dbReference type="EMBL" id="QDU84668.1"/>
    </source>
</evidence>
<protein>
    <submittedName>
        <fullName evidence="1">Uncharacterized protein</fullName>
    </submittedName>
</protein>
<keyword evidence="2" id="KW-1185">Reference proteome</keyword>
<proteinExistence type="predicted"/>
<accession>A0A518CZM0</accession>
<sequence length="373" mass="40177">MRSIVPLALVLLLLAIGLRTAVVFESSSGSQRGGARATNVLVTSRGHMLPAAALQGGDESVLDTIAVGDLLLTQRGETSGLRTVMLRPDLELEFFLNFDLARDPQGIVKIADSASIAPEGSVLVLAVQGDVRPASGDSTVFDETVRTLGARVSPFRAERASWALVSLRRADGWHALAEAYSETQGIDLTTTVLANPLERGREALGELVHVRGEGPLVLDLAGVLGWAESDQGTQGFDRWARLQQQTKSSIRLRRGHTSSEGDGAVGSVRFPNVRLGAAPSFSVALGVPSYHAEGYAGALCELVVDGEVVGHRYLNEPEVWHPWVQDLADFAHRTVDVELRVRPIERDDEDVTGAARVAWILWGEPVLTWTQDS</sequence>
<name>A0A518CZM0_9BACT</name>
<dbReference type="EMBL" id="CP036290">
    <property type="protein sequence ID" value="QDU84668.1"/>
    <property type="molecule type" value="Genomic_DNA"/>
</dbReference>
<evidence type="ECO:0000313" key="2">
    <source>
        <dbReference type="Proteomes" id="UP000319342"/>
    </source>
</evidence>
<reference evidence="1 2" key="1">
    <citation type="submission" date="2019-02" db="EMBL/GenBank/DDBJ databases">
        <title>Deep-cultivation of Planctomycetes and their phenomic and genomic characterization uncovers novel biology.</title>
        <authorList>
            <person name="Wiegand S."/>
            <person name="Jogler M."/>
            <person name="Boedeker C."/>
            <person name="Pinto D."/>
            <person name="Vollmers J."/>
            <person name="Rivas-Marin E."/>
            <person name="Kohn T."/>
            <person name="Peeters S.H."/>
            <person name="Heuer A."/>
            <person name="Rast P."/>
            <person name="Oberbeckmann S."/>
            <person name="Bunk B."/>
            <person name="Jeske O."/>
            <person name="Meyerdierks A."/>
            <person name="Storesund J.E."/>
            <person name="Kallscheuer N."/>
            <person name="Luecker S."/>
            <person name="Lage O.M."/>
            <person name="Pohl T."/>
            <person name="Merkel B.J."/>
            <person name="Hornburger P."/>
            <person name="Mueller R.-W."/>
            <person name="Bruemmer F."/>
            <person name="Labrenz M."/>
            <person name="Spormann A.M."/>
            <person name="Op den Camp H."/>
            <person name="Overmann J."/>
            <person name="Amann R."/>
            <person name="Jetten M.S.M."/>
            <person name="Mascher T."/>
            <person name="Medema M.H."/>
            <person name="Devos D.P."/>
            <person name="Kaster A.-K."/>
            <person name="Ovreas L."/>
            <person name="Rohde M."/>
            <person name="Galperin M.Y."/>
            <person name="Jogler C."/>
        </authorList>
    </citation>
    <scope>NUCLEOTIDE SEQUENCE [LARGE SCALE GENOMIC DNA]</scope>
    <source>
        <strain evidence="1 2">Pla163</strain>
    </source>
</reference>
<dbReference type="RefSeq" id="WP_145186623.1">
    <property type="nucleotide sequence ID" value="NZ_CP036290.1"/>
</dbReference>
<organism evidence="1 2">
    <name type="scientific">Rohdeia mirabilis</name>
    <dbReference type="NCBI Taxonomy" id="2528008"/>
    <lineage>
        <taxon>Bacteria</taxon>
        <taxon>Pseudomonadati</taxon>
        <taxon>Planctomycetota</taxon>
        <taxon>Planctomycetia</taxon>
        <taxon>Planctomycetia incertae sedis</taxon>
        <taxon>Rohdeia</taxon>
    </lineage>
</organism>
<gene>
    <name evidence="1" type="ORF">Pla163_17800</name>
</gene>
<dbReference type="Proteomes" id="UP000319342">
    <property type="component" value="Chromosome"/>
</dbReference>